<keyword evidence="3" id="KW-0325">Glycoprotein</keyword>
<feature type="domain" description="Strictosidine synthase conserved region" evidence="5">
    <location>
        <begin position="138"/>
        <end position="219"/>
    </location>
</feature>
<sequence length="341" mass="36783">MNTAARSATRLRPQRWTPPPAPARAKQKVSTPPLPPVRRIELPGPGPEDVVRGVDGAVYTGLAGGEILRVEIDTAAVTTVADTGGRPLGLHARHDGSLLICDAERGLLQWPGPDRPIEILVDAVDGHRLEFASNVIEDPADGTIYFTASSTRWPLDQWLGDLFEHSGTGRLLRRKPAGTVDVLLDDLQFANGVAFSPNRDSLIFAETAAYRLGRYWLRGPKAGTRETLVDNLPGAPDNIALGSDGLIWVTLVSPRNPLLDALLPRPAILRTAIWALPDRWKPAPARTTWVLGVGTDGSIVHDLQRDGTDYAMVTGVVEHEGTLILGSLHESAIAITRVPRG</sequence>
<dbReference type="Gene3D" id="2.120.10.30">
    <property type="entry name" value="TolB, C-terminal domain"/>
    <property type="match status" value="1"/>
</dbReference>
<evidence type="ECO:0000313" key="6">
    <source>
        <dbReference type="EMBL" id="NKY37498.1"/>
    </source>
</evidence>
<organism evidence="6 7">
    <name type="scientific">Nocardia speluncae</name>
    <dbReference type="NCBI Taxonomy" id="419477"/>
    <lineage>
        <taxon>Bacteria</taxon>
        <taxon>Bacillati</taxon>
        <taxon>Actinomycetota</taxon>
        <taxon>Actinomycetes</taxon>
        <taxon>Mycobacteriales</taxon>
        <taxon>Nocardiaceae</taxon>
        <taxon>Nocardia</taxon>
    </lineage>
</organism>
<dbReference type="AlphaFoldDB" id="A0A846XMD9"/>
<evidence type="ECO:0000256" key="3">
    <source>
        <dbReference type="ARBA" id="ARBA00023180"/>
    </source>
</evidence>
<dbReference type="InterPro" id="IPR018119">
    <property type="entry name" value="Strictosidine_synth_cons-reg"/>
</dbReference>
<feature type="region of interest" description="Disordered" evidence="4">
    <location>
        <begin position="1"/>
        <end position="47"/>
    </location>
</feature>
<comment type="caution">
    <text evidence="6">The sequence shown here is derived from an EMBL/GenBank/DDBJ whole genome shotgun (WGS) entry which is preliminary data.</text>
</comment>
<dbReference type="Proteomes" id="UP000565715">
    <property type="component" value="Unassembled WGS sequence"/>
</dbReference>
<keyword evidence="2" id="KW-0597">Phosphoprotein</keyword>
<evidence type="ECO:0000259" key="5">
    <source>
        <dbReference type="Pfam" id="PF03088"/>
    </source>
</evidence>
<comment type="similarity">
    <text evidence="1">Belongs to the strictosidine synthase family.</text>
</comment>
<protein>
    <submittedName>
        <fullName evidence="6">SMP-30/gluconolactonase/LRE family protein</fullName>
    </submittedName>
</protein>
<dbReference type="SUPFAM" id="SSF63829">
    <property type="entry name" value="Calcium-dependent phosphotriesterase"/>
    <property type="match status" value="1"/>
</dbReference>
<dbReference type="RefSeq" id="WP_084471245.1">
    <property type="nucleotide sequence ID" value="NZ_JAAXOO010000009.1"/>
</dbReference>
<evidence type="ECO:0000256" key="4">
    <source>
        <dbReference type="SAM" id="MobiDB-lite"/>
    </source>
</evidence>
<name>A0A846XMD9_9NOCA</name>
<keyword evidence="7" id="KW-1185">Reference proteome</keyword>
<gene>
    <name evidence="6" type="ORF">HGA13_31185</name>
</gene>
<dbReference type="PANTHER" id="PTHR10426:SF88">
    <property type="entry name" value="ADIPOCYTE PLASMA MEMBRANE-ASSOCIATED PROTEIN HEMOMUCIN-RELATED"/>
    <property type="match status" value="1"/>
</dbReference>
<evidence type="ECO:0000256" key="1">
    <source>
        <dbReference type="ARBA" id="ARBA00009191"/>
    </source>
</evidence>
<dbReference type="InterPro" id="IPR011042">
    <property type="entry name" value="6-blade_b-propeller_TolB-like"/>
</dbReference>
<dbReference type="Pfam" id="PF03088">
    <property type="entry name" value="Str_synth"/>
    <property type="match status" value="1"/>
</dbReference>
<evidence type="ECO:0000313" key="7">
    <source>
        <dbReference type="Proteomes" id="UP000565715"/>
    </source>
</evidence>
<dbReference type="EMBL" id="JAAXOO010000009">
    <property type="protein sequence ID" value="NKY37498.1"/>
    <property type="molecule type" value="Genomic_DNA"/>
</dbReference>
<dbReference type="GO" id="GO:0016787">
    <property type="term" value="F:hydrolase activity"/>
    <property type="evidence" value="ECO:0007669"/>
    <property type="project" value="TreeGrafter"/>
</dbReference>
<evidence type="ECO:0000256" key="2">
    <source>
        <dbReference type="ARBA" id="ARBA00022553"/>
    </source>
</evidence>
<dbReference type="Pfam" id="PF20067">
    <property type="entry name" value="SSL_N"/>
    <property type="match status" value="1"/>
</dbReference>
<dbReference type="PANTHER" id="PTHR10426">
    <property type="entry name" value="STRICTOSIDINE SYNTHASE-RELATED"/>
    <property type="match status" value="1"/>
</dbReference>
<proteinExistence type="inferred from homology"/>
<reference evidence="6 7" key="1">
    <citation type="submission" date="2020-04" db="EMBL/GenBank/DDBJ databases">
        <title>MicrobeNet Type strains.</title>
        <authorList>
            <person name="Nicholson A.C."/>
        </authorList>
    </citation>
    <scope>NUCLEOTIDE SEQUENCE [LARGE SCALE GENOMIC DNA]</scope>
    <source>
        <strain evidence="6 7">DSM 45078</strain>
    </source>
</reference>
<accession>A0A846XMD9</accession>